<keyword evidence="6 7" id="KW-0961">Cell wall biogenesis/degradation</keyword>
<evidence type="ECO:0000256" key="6">
    <source>
        <dbReference type="ARBA" id="ARBA00023316"/>
    </source>
</evidence>
<keyword evidence="3" id="KW-0808">Transferase</keyword>
<feature type="region of interest" description="Disordered" evidence="8">
    <location>
        <begin position="113"/>
        <end position="195"/>
    </location>
</feature>
<evidence type="ECO:0000256" key="1">
    <source>
        <dbReference type="ARBA" id="ARBA00004752"/>
    </source>
</evidence>
<dbReference type="InterPro" id="IPR005490">
    <property type="entry name" value="LD_TPept_cat_dom"/>
</dbReference>
<feature type="compositionally biased region" description="Basic and acidic residues" evidence="8">
    <location>
        <begin position="136"/>
        <end position="145"/>
    </location>
</feature>
<comment type="pathway">
    <text evidence="1 7">Cell wall biogenesis; peptidoglycan biosynthesis.</text>
</comment>
<dbReference type="Pfam" id="PF03734">
    <property type="entry name" value="YkuD"/>
    <property type="match status" value="1"/>
</dbReference>
<evidence type="ECO:0000313" key="11">
    <source>
        <dbReference type="EMBL" id="MFC5387188.1"/>
    </source>
</evidence>
<dbReference type="Proteomes" id="UP001596016">
    <property type="component" value="Unassembled WGS sequence"/>
</dbReference>
<gene>
    <name evidence="11" type="ORF">ACFPLB_14595</name>
</gene>
<evidence type="ECO:0000256" key="5">
    <source>
        <dbReference type="ARBA" id="ARBA00022984"/>
    </source>
</evidence>
<comment type="caution">
    <text evidence="11">The sequence shown here is derived from an EMBL/GenBank/DDBJ whole genome shotgun (WGS) entry which is preliminary data.</text>
</comment>
<sequence>MSHVFLPASVLAAVLFSANAMAAYGTGAGDAVSPPARGSDLLMLAQYGDLEVYYDGLGNRVIVDSYTGEVIAVEPPDSRPVLRRDRRALRRQSQQERYYNDDPDDMEQFLQRQREEEARVYDPYSGDGYEIFPEPPMRDLREPPENFRQGGESPAIERRPLDEASLEPPSPPPEASAPQLSNPASNPVTPSTRVDSSLALGSREEIANLQVLLDRVGASPGVIDGRFGSNVEKALAVYREITGQTLRSTDAIAITEALANTGGDAFAHYEITNEDAAGPYIASVPADYGDKAQLEHLSYTSVTEALAERFHMDEAFLKALNPQANFNRPGTIIKVANFGRQVATPVARIVADKGSRQVRAYDQTGRLVAAYPATIGSEATPSPSGVHAVTRIAVNPNYTYNPKINFKQGDNDKVLTIPPGPNGPVGSIWIALDKPTYGIHGTPEPSQIGKTSSHGCVRLTNWDASELARLVKPGVTVEFVD</sequence>
<dbReference type="InterPro" id="IPR038063">
    <property type="entry name" value="Transpep_catalytic_dom"/>
</dbReference>
<dbReference type="EMBL" id="JBHSLL010000056">
    <property type="protein sequence ID" value="MFC5387188.1"/>
    <property type="molecule type" value="Genomic_DNA"/>
</dbReference>
<protein>
    <submittedName>
        <fullName evidence="11">L,D-transpeptidase family protein</fullName>
    </submittedName>
</protein>
<dbReference type="PANTHER" id="PTHR30582">
    <property type="entry name" value="L,D-TRANSPEPTIDASE"/>
    <property type="match status" value="1"/>
</dbReference>
<feature type="active site" description="Nucleophile" evidence="7">
    <location>
        <position position="456"/>
    </location>
</feature>
<feature type="domain" description="L,D-TPase catalytic" evidence="10">
    <location>
        <begin position="347"/>
        <end position="480"/>
    </location>
</feature>
<keyword evidence="4 7" id="KW-0133">Cell shape</keyword>
<feature type="compositionally biased region" description="Polar residues" evidence="8">
    <location>
        <begin position="181"/>
        <end position="195"/>
    </location>
</feature>
<feature type="signal peptide" evidence="9">
    <location>
        <begin position="1"/>
        <end position="22"/>
    </location>
</feature>
<organism evidence="11 12">
    <name type="scientific">Aquamicrobium segne</name>
    <dbReference type="NCBI Taxonomy" id="469547"/>
    <lineage>
        <taxon>Bacteria</taxon>
        <taxon>Pseudomonadati</taxon>
        <taxon>Pseudomonadota</taxon>
        <taxon>Alphaproteobacteria</taxon>
        <taxon>Hyphomicrobiales</taxon>
        <taxon>Phyllobacteriaceae</taxon>
        <taxon>Aquamicrobium</taxon>
    </lineage>
</organism>
<evidence type="ECO:0000313" key="12">
    <source>
        <dbReference type="Proteomes" id="UP001596016"/>
    </source>
</evidence>
<evidence type="ECO:0000256" key="4">
    <source>
        <dbReference type="ARBA" id="ARBA00022960"/>
    </source>
</evidence>
<name>A0ABW0H3I1_9HYPH</name>
<dbReference type="PANTHER" id="PTHR30582:SF30">
    <property type="entry name" value="BLR4375 PROTEIN"/>
    <property type="match status" value="1"/>
</dbReference>
<evidence type="ECO:0000256" key="3">
    <source>
        <dbReference type="ARBA" id="ARBA00022679"/>
    </source>
</evidence>
<evidence type="ECO:0000256" key="7">
    <source>
        <dbReference type="PROSITE-ProRule" id="PRU01373"/>
    </source>
</evidence>
<evidence type="ECO:0000256" key="9">
    <source>
        <dbReference type="SAM" id="SignalP"/>
    </source>
</evidence>
<evidence type="ECO:0000259" key="10">
    <source>
        <dbReference type="PROSITE" id="PS52029"/>
    </source>
</evidence>
<dbReference type="InterPro" id="IPR050979">
    <property type="entry name" value="LD-transpeptidase"/>
</dbReference>
<keyword evidence="9" id="KW-0732">Signal</keyword>
<evidence type="ECO:0000256" key="8">
    <source>
        <dbReference type="SAM" id="MobiDB-lite"/>
    </source>
</evidence>
<proteinExistence type="inferred from homology"/>
<dbReference type="RefSeq" id="WP_378230925.1">
    <property type="nucleotide sequence ID" value="NZ_JBHSLL010000056.1"/>
</dbReference>
<keyword evidence="12" id="KW-1185">Reference proteome</keyword>
<feature type="active site" description="Proton donor/acceptor" evidence="7">
    <location>
        <position position="440"/>
    </location>
</feature>
<keyword evidence="5 7" id="KW-0573">Peptidoglycan synthesis</keyword>
<feature type="chain" id="PRO_5046163917" evidence="9">
    <location>
        <begin position="23"/>
        <end position="481"/>
    </location>
</feature>
<accession>A0ABW0H3I1</accession>
<dbReference type="SUPFAM" id="SSF141523">
    <property type="entry name" value="L,D-transpeptidase catalytic domain-like"/>
    <property type="match status" value="1"/>
</dbReference>
<dbReference type="PROSITE" id="PS52029">
    <property type="entry name" value="LD_TPASE"/>
    <property type="match status" value="1"/>
</dbReference>
<comment type="similarity">
    <text evidence="2">Belongs to the YkuD family.</text>
</comment>
<dbReference type="Gene3D" id="2.40.440.10">
    <property type="entry name" value="L,D-transpeptidase catalytic domain-like"/>
    <property type="match status" value="1"/>
</dbReference>
<evidence type="ECO:0000256" key="2">
    <source>
        <dbReference type="ARBA" id="ARBA00005992"/>
    </source>
</evidence>
<dbReference type="CDD" id="cd16913">
    <property type="entry name" value="YkuD_like"/>
    <property type="match status" value="1"/>
</dbReference>
<reference evidence="12" key="1">
    <citation type="journal article" date="2019" name="Int. J. Syst. Evol. Microbiol.">
        <title>The Global Catalogue of Microorganisms (GCM) 10K type strain sequencing project: providing services to taxonomists for standard genome sequencing and annotation.</title>
        <authorList>
            <consortium name="The Broad Institute Genomics Platform"/>
            <consortium name="The Broad Institute Genome Sequencing Center for Infectious Disease"/>
            <person name="Wu L."/>
            <person name="Ma J."/>
        </authorList>
    </citation>
    <scope>NUCLEOTIDE SEQUENCE [LARGE SCALE GENOMIC DNA]</scope>
    <source>
        <strain evidence="12">CGMCC 4.1415</strain>
    </source>
</reference>